<reference evidence="2" key="1">
    <citation type="journal article" date="2019" name="Int. J. Syst. Evol. Microbiol.">
        <title>The Global Catalogue of Microorganisms (GCM) 10K type strain sequencing project: providing services to taxonomists for standard genome sequencing and annotation.</title>
        <authorList>
            <consortium name="The Broad Institute Genomics Platform"/>
            <consortium name="The Broad Institute Genome Sequencing Center for Infectious Disease"/>
            <person name="Wu L."/>
            <person name="Ma J."/>
        </authorList>
    </citation>
    <scope>NUCLEOTIDE SEQUENCE [LARGE SCALE GENOMIC DNA]</scope>
    <source>
        <strain evidence="2">TBRC 5832</strain>
    </source>
</reference>
<keyword evidence="2" id="KW-1185">Reference proteome</keyword>
<dbReference type="Proteomes" id="UP001595867">
    <property type="component" value="Unassembled WGS sequence"/>
</dbReference>
<gene>
    <name evidence="1" type="ORF">ACFO0C_12735</name>
</gene>
<evidence type="ECO:0000313" key="1">
    <source>
        <dbReference type="EMBL" id="MFC4065800.1"/>
    </source>
</evidence>
<comment type="caution">
    <text evidence="1">The sequence shown here is derived from an EMBL/GenBank/DDBJ whole genome shotgun (WGS) entry which is preliminary data.</text>
</comment>
<accession>A0ABV8IS32</accession>
<name>A0ABV8IS32_9ACTN</name>
<sequence>MVTGPREAARTLDAAQRQRARLLIQRLKDPTLPDEASAELLDELKKMLLYPGVSDLLFWRTPELTEDEVINEALQYQPFVG</sequence>
<organism evidence="1 2">
    <name type="scientific">Actinoplanes subglobosus</name>
    <dbReference type="NCBI Taxonomy" id="1547892"/>
    <lineage>
        <taxon>Bacteria</taxon>
        <taxon>Bacillati</taxon>
        <taxon>Actinomycetota</taxon>
        <taxon>Actinomycetes</taxon>
        <taxon>Micromonosporales</taxon>
        <taxon>Micromonosporaceae</taxon>
        <taxon>Actinoplanes</taxon>
    </lineage>
</organism>
<proteinExistence type="predicted"/>
<protein>
    <submittedName>
        <fullName evidence="1">E9imm peptide</fullName>
    </submittedName>
</protein>
<dbReference type="EMBL" id="JBHSBL010000013">
    <property type="protein sequence ID" value="MFC4065800.1"/>
    <property type="molecule type" value="Genomic_DNA"/>
</dbReference>
<dbReference type="RefSeq" id="WP_378066787.1">
    <property type="nucleotide sequence ID" value="NZ_JBHSBL010000013.1"/>
</dbReference>
<evidence type="ECO:0000313" key="2">
    <source>
        <dbReference type="Proteomes" id="UP001595867"/>
    </source>
</evidence>